<dbReference type="InterPro" id="IPR000086">
    <property type="entry name" value="NUDIX_hydrolase_dom"/>
</dbReference>
<name>S9R4P2_SCHOY</name>
<evidence type="ECO:0000313" key="4">
    <source>
        <dbReference type="Proteomes" id="UP000016088"/>
    </source>
</evidence>
<dbReference type="OMA" id="LLWGITH"/>
<sequence length="332" mass="37710">MNFDLDLLTGLQILGQKTSASVTNGPKKRASVAVILATDPPQTTSTPNWIHRIPASVTPHVLLIQRAFRETDRWSGHVAFPGGIRETDDKSDVYTAIRETKEVVGIDLCEQGAYLAGSLDERVISSNWGSTPLLVLSSFVFVLPKLCEFQFNETEVFSAQWIPLTDLLRPNFFTHVKVDPSRAIANRTIPSLEPFLRFFVGKLFYSAIRLEPHIDSPASRLSADKRPLLWGITHSVFVDLFVYFSPSSAKSCIIWSLPYFEHYDFRAITNIISWKYKRNMSKKYPQGNYALKTLKGYYKYLQLSLIIGSLLRAVVCYFLFITYYSLLCSHSN</sequence>
<proteinExistence type="predicted"/>
<feature type="transmembrane region" description="Helical" evidence="1">
    <location>
        <begin position="300"/>
        <end position="326"/>
    </location>
</feature>
<organism evidence="3 4">
    <name type="scientific">Schizosaccharomyces octosporus (strain yFS286)</name>
    <name type="common">Fission yeast</name>
    <name type="synonym">Octosporomyces octosporus</name>
    <dbReference type="NCBI Taxonomy" id="483514"/>
    <lineage>
        <taxon>Eukaryota</taxon>
        <taxon>Fungi</taxon>
        <taxon>Dikarya</taxon>
        <taxon>Ascomycota</taxon>
        <taxon>Taphrinomycotina</taxon>
        <taxon>Schizosaccharomycetes</taxon>
        <taxon>Schizosaccharomycetales</taxon>
        <taxon>Schizosaccharomycetaceae</taxon>
        <taxon>Schizosaccharomyces</taxon>
    </lineage>
</organism>
<dbReference type="RefSeq" id="XP_013018945.1">
    <property type="nucleotide sequence ID" value="XM_013163491.1"/>
</dbReference>
<protein>
    <submittedName>
        <fullName evidence="3">Nudix family hydrolase</fullName>
    </submittedName>
</protein>
<dbReference type="SUPFAM" id="SSF55811">
    <property type="entry name" value="Nudix"/>
    <property type="match status" value="1"/>
</dbReference>
<dbReference type="GO" id="GO:0010945">
    <property type="term" value="F:coenzyme A diphosphatase activity"/>
    <property type="evidence" value="ECO:0007669"/>
    <property type="project" value="InterPro"/>
</dbReference>
<keyword evidence="1" id="KW-0472">Membrane</keyword>
<evidence type="ECO:0000259" key="2">
    <source>
        <dbReference type="PROSITE" id="PS51462"/>
    </source>
</evidence>
<evidence type="ECO:0000313" key="3">
    <source>
        <dbReference type="EMBL" id="EPX73320.1"/>
    </source>
</evidence>
<keyword evidence="1" id="KW-0812">Transmembrane</keyword>
<dbReference type="InterPro" id="IPR015797">
    <property type="entry name" value="NUDIX_hydrolase-like_dom_sf"/>
</dbReference>
<dbReference type="Gene3D" id="3.90.79.10">
    <property type="entry name" value="Nucleoside Triphosphate Pyrophosphohydrolase"/>
    <property type="match status" value="1"/>
</dbReference>
<keyword evidence="3" id="KW-0378">Hydrolase</keyword>
<keyword evidence="1" id="KW-1133">Transmembrane helix</keyword>
<gene>
    <name evidence="3" type="ORF">SOCG_01071</name>
</gene>
<dbReference type="Pfam" id="PF00293">
    <property type="entry name" value="NUDIX"/>
    <property type="match status" value="1"/>
</dbReference>
<dbReference type="eggNOG" id="KOG3069">
    <property type="taxonomic scope" value="Eukaryota"/>
</dbReference>
<dbReference type="GeneID" id="25030055"/>
<keyword evidence="4" id="KW-1185">Reference proteome</keyword>
<dbReference type="EMBL" id="KE503207">
    <property type="protein sequence ID" value="EPX73320.1"/>
    <property type="molecule type" value="Genomic_DNA"/>
</dbReference>
<feature type="domain" description="Nudix hydrolase" evidence="2">
    <location>
        <begin position="27"/>
        <end position="186"/>
    </location>
</feature>
<dbReference type="AlphaFoldDB" id="S9R4P2"/>
<dbReference type="PANTHER" id="PTHR12992">
    <property type="entry name" value="NUDIX HYDROLASE"/>
    <property type="match status" value="1"/>
</dbReference>
<reference evidence="3 4" key="1">
    <citation type="journal article" date="2011" name="Science">
        <title>Comparative functional genomics of the fission yeasts.</title>
        <authorList>
            <person name="Rhind N."/>
            <person name="Chen Z."/>
            <person name="Yassour M."/>
            <person name="Thompson D.A."/>
            <person name="Haas B.J."/>
            <person name="Habib N."/>
            <person name="Wapinski I."/>
            <person name="Roy S."/>
            <person name="Lin M.F."/>
            <person name="Heiman D.I."/>
            <person name="Young S.K."/>
            <person name="Furuya K."/>
            <person name="Guo Y."/>
            <person name="Pidoux A."/>
            <person name="Chen H.M."/>
            <person name="Robbertse B."/>
            <person name="Goldberg J.M."/>
            <person name="Aoki K."/>
            <person name="Bayne E.H."/>
            <person name="Berlin A.M."/>
            <person name="Desjardins C.A."/>
            <person name="Dobbs E."/>
            <person name="Dukaj L."/>
            <person name="Fan L."/>
            <person name="FitzGerald M.G."/>
            <person name="French C."/>
            <person name="Gujja S."/>
            <person name="Hansen K."/>
            <person name="Keifenheim D."/>
            <person name="Levin J.Z."/>
            <person name="Mosher R.A."/>
            <person name="Mueller C.A."/>
            <person name="Pfiffner J."/>
            <person name="Priest M."/>
            <person name="Russ C."/>
            <person name="Smialowska A."/>
            <person name="Swoboda P."/>
            <person name="Sykes S.M."/>
            <person name="Vaughn M."/>
            <person name="Vengrova S."/>
            <person name="Yoder R."/>
            <person name="Zeng Q."/>
            <person name="Allshire R."/>
            <person name="Baulcombe D."/>
            <person name="Birren B.W."/>
            <person name="Brown W."/>
            <person name="Ekwall K."/>
            <person name="Kellis M."/>
            <person name="Leatherwood J."/>
            <person name="Levin H."/>
            <person name="Margalit H."/>
            <person name="Martienssen R."/>
            <person name="Nieduszynski C.A."/>
            <person name="Spatafora J.W."/>
            <person name="Friedman N."/>
            <person name="Dalgaard J.Z."/>
            <person name="Baumann P."/>
            <person name="Niki H."/>
            <person name="Regev A."/>
            <person name="Nusbaum C."/>
        </authorList>
    </citation>
    <scope>NUCLEOTIDE SEQUENCE [LARGE SCALE GENOMIC DNA]</scope>
    <source>
        <strain evidence="4">yFS286</strain>
    </source>
</reference>
<accession>S9R4P2</accession>
<dbReference type="VEuPathDB" id="FungiDB:SOCG_01071"/>
<evidence type="ECO:0000256" key="1">
    <source>
        <dbReference type="SAM" id="Phobius"/>
    </source>
</evidence>
<dbReference type="InterPro" id="IPR045121">
    <property type="entry name" value="CoAse"/>
</dbReference>
<dbReference type="Proteomes" id="UP000016088">
    <property type="component" value="Unassembled WGS sequence"/>
</dbReference>
<dbReference type="CDD" id="cd03426">
    <property type="entry name" value="NUDIX_CoAse_Nudt7"/>
    <property type="match status" value="1"/>
</dbReference>
<dbReference type="PANTHER" id="PTHR12992:SF44">
    <property type="entry name" value="NUDIX HYDROLASE DOMAIN-CONTAINING PROTEIN"/>
    <property type="match status" value="1"/>
</dbReference>
<dbReference type="HOGENOM" id="CLU_845090_0_0_1"/>
<dbReference type="PROSITE" id="PS51462">
    <property type="entry name" value="NUDIX"/>
    <property type="match status" value="1"/>
</dbReference>
<dbReference type="OrthoDB" id="77989at2759"/>